<dbReference type="EMBL" id="JBHSRI010000002">
    <property type="protein sequence ID" value="MFC6038235.1"/>
    <property type="molecule type" value="Genomic_DNA"/>
</dbReference>
<dbReference type="InterPro" id="IPR024515">
    <property type="entry name" value="DUF3397"/>
</dbReference>
<gene>
    <name evidence="2" type="ORF">ACFPYN_02095</name>
</gene>
<dbReference type="Proteomes" id="UP001596170">
    <property type="component" value="Unassembled WGS sequence"/>
</dbReference>
<protein>
    <submittedName>
        <fullName evidence="2">DUF3397 family protein</fullName>
    </submittedName>
</protein>
<feature type="transmembrane region" description="Helical" evidence="1">
    <location>
        <begin position="102"/>
        <end position="124"/>
    </location>
</feature>
<keyword evidence="3" id="KW-1185">Reference proteome</keyword>
<evidence type="ECO:0000256" key="1">
    <source>
        <dbReference type="SAM" id="Phobius"/>
    </source>
</evidence>
<keyword evidence="1" id="KW-1133">Transmembrane helix</keyword>
<evidence type="ECO:0000313" key="2">
    <source>
        <dbReference type="EMBL" id="MFC6038235.1"/>
    </source>
</evidence>
<dbReference type="RefSeq" id="WP_377732244.1">
    <property type="nucleotide sequence ID" value="NZ_JBHSRI010000002.1"/>
</dbReference>
<comment type="caution">
    <text evidence="2">The sequence shown here is derived from an EMBL/GenBank/DDBJ whole genome shotgun (WGS) entry which is preliminary data.</text>
</comment>
<feature type="transmembrane region" description="Helical" evidence="1">
    <location>
        <begin position="62"/>
        <end position="82"/>
    </location>
</feature>
<sequence>MSNFFQTIISFLLVFPIVIFIVVFFVSSKISRKTKAFGHAADITTVVLFFAVPIAIQSLFQIETVGLLIGIALIISVILTFLEWKSQKEIELISLVRKIWRFLFLILSVTYFVVWCLGFVFKVIEFVN</sequence>
<dbReference type="Pfam" id="PF11877">
    <property type="entry name" value="DUF3397"/>
    <property type="match status" value="1"/>
</dbReference>
<keyword evidence="1" id="KW-0472">Membrane</keyword>
<reference evidence="3" key="1">
    <citation type="journal article" date="2019" name="Int. J. Syst. Evol. Microbiol.">
        <title>The Global Catalogue of Microorganisms (GCM) 10K type strain sequencing project: providing services to taxonomists for standard genome sequencing and annotation.</title>
        <authorList>
            <consortium name="The Broad Institute Genomics Platform"/>
            <consortium name="The Broad Institute Genome Sequencing Center for Infectious Disease"/>
            <person name="Wu L."/>
            <person name="Ma J."/>
        </authorList>
    </citation>
    <scope>NUCLEOTIDE SEQUENCE [LARGE SCALE GENOMIC DNA]</scope>
    <source>
        <strain evidence="3">CCUG 54527</strain>
    </source>
</reference>
<keyword evidence="1" id="KW-0812">Transmembrane</keyword>
<feature type="transmembrane region" description="Helical" evidence="1">
    <location>
        <begin position="37"/>
        <end position="56"/>
    </location>
</feature>
<accession>A0ABW1L3K1</accession>
<name>A0ABW1L3K1_9BACL</name>
<evidence type="ECO:0000313" key="3">
    <source>
        <dbReference type="Proteomes" id="UP001596170"/>
    </source>
</evidence>
<organism evidence="2 3">
    <name type="scientific">Paenisporosarcina macmurdoensis</name>
    <dbReference type="NCBI Taxonomy" id="212659"/>
    <lineage>
        <taxon>Bacteria</taxon>
        <taxon>Bacillati</taxon>
        <taxon>Bacillota</taxon>
        <taxon>Bacilli</taxon>
        <taxon>Bacillales</taxon>
        <taxon>Caryophanaceae</taxon>
        <taxon>Paenisporosarcina</taxon>
    </lineage>
</organism>
<feature type="transmembrane region" description="Helical" evidence="1">
    <location>
        <begin position="6"/>
        <end position="25"/>
    </location>
</feature>
<proteinExistence type="predicted"/>